<evidence type="ECO:0000313" key="4">
    <source>
        <dbReference type="Proteomes" id="UP000185494"/>
    </source>
</evidence>
<dbReference type="GO" id="GO:0044877">
    <property type="term" value="F:protein-containing complex binding"/>
    <property type="evidence" value="ECO:0007669"/>
    <property type="project" value="TreeGrafter"/>
</dbReference>
<dbReference type="InterPro" id="IPR051207">
    <property type="entry name" value="ComplexI_NDUFA9_subunit"/>
</dbReference>
<evidence type="ECO:0000313" key="3">
    <source>
        <dbReference type="EMBL" id="MDT8331092.1"/>
    </source>
</evidence>
<dbReference type="InterPro" id="IPR036291">
    <property type="entry name" value="NAD(P)-bd_dom_sf"/>
</dbReference>
<dbReference type="STRING" id="257708.RGI145_07190"/>
<organism evidence="2 4">
    <name type="scientific">Roseomonas gilardii</name>
    <dbReference type="NCBI Taxonomy" id="257708"/>
    <lineage>
        <taxon>Bacteria</taxon>
        <taxon>Pseudomonadati</taxon>
        <taxon>Pseudomonadota</taxon>
        <taxon>Alphaproteobacteria</taxon>
        <taxon>Acetobacterales</taxon>
        <taxon>Roseomonadaceae</taxon>
        <taxon>Roseomonas</taxon>
    </lineage>
</organism>
<dbReference type="InterPro" id="IPR001509">
    <property type="entry name" value="Epimerase_deHydtase"/>
</dbReference>
<dbReference type="Proteomes" id="UP001258945">
    <property type="component" value="Unassembled WGS sequence"/>
</dbReference>
<sequence length="308" mass="32974">MTTRQVATVFGGAGFIGRHVVQRLAQLDYVVRIPSRHPDRARRQMVQGRVGQIVPLAAALADEAAVARAIAGAEVVVNLIGILAERRAGDFRRVHAEAAGRIARLSAAAGVSRLVHVSAIGADPNSASAYARSKAEGEAAVRAAFPRATILRPSIVFGAEDAFFNRFAAMSRLLPVLPIVGARTRFQPVYVGDVAAAVEAAAMRPDAPGQTYELGGPRVASFQALMEQMLEMLGRRRRVVEIPAGIAKLQAKLLGVLPNPPLTEDQLLMLRHDNVVSGHYPGLGELGVTPHPLEAILPSYLTRYRNRG</sequence>
<dbReference type="RefSeq" id="WP_075797830.1">
    <property type="nucleotide sequence ID" value="NZ_CP015583.1"/>
</dbReference>
<dbReference type="CDD" id="cd05271">
    <property type="entry name" value="NDUFA9_like_SDR_a"/>
    <property type="match status" value="1"/>
</dbReference>
<accession>A0A1L7ADS8</accession>
<dbReference type="eggNOG" id="COG0702">
    <property type="taxonomic scope" value="Bacteria"/>
</dbReference>
<evidence type="ECO:0000259" key="1">
    <source>
        <dbReference type="Pfam" id="PF01370"/>
    </source>
</evidence>
<dbReference type="PANTHER" id="PTHR12126">
    <property type="entry name" value="NADH-UBIQUINONE OXIDOREDUCTASE 39 KDA SUBUNIT-RELATED"/>
    <property type="match status" value="1"/>
</dbReference>
<dbReference type="SUPFAM" id="SSF51735">
    <property type="entry name" value="NAD(P)-binding Rossmann-fold domains"/>
    <property type="match status" value="1"/>
</dbReference>
<feature type="domain" description="NAD-dependent epimerase/dehydratase" evidence="1">
    <location>
        <begin position="8"/>
        <end position="215"/>
    </location>
</feature>
<reference evidence="3 5" key="2">
    <citation type="journal article" date="2019" name="Microb. Pathog.">
        <title>Comparison of VITEK 2, MALDI-TOF MS, 16S rRNA gene sequencing, and whole-genome sequencing for identification of Roseomonas mucosa.</title>
        <authorList>
            <person name="Rudolph W.W."/>
            <person name="Gunzer F."/>
            <person name="Trauth M."/>
            <person name="Bunk B."/>
            <person name="Bigge R."/>
            <person name="Schrottner P."/>
        </authorList>
    </citation>
    <scope>NUCLEOTIDE SEQUENCE [LARGE SCALE GENOMIC DNA]</scope>
    <source>
        <strain evidence="3 5">DSM 103800</strain>
    </source>
</reference>
<dbReference type="EMBL" id="CP015583">
    <property type="protein sequence ID" value="APT56913.1"/>
    <property type="molecule type" value="Genomic_DNA"/>
</dbReference>
<gene>
    <name evidence="2" type="ORF">RGI145_07190</name>
    <name evidence="3" type="ORF">RQ831_08495</name>
</gene>
<dbReference type="Gene3D" id="3.40.50.720">
    <property type="entry name" value="NAD(P)-binding Rossmann-like Domain"/>
    <property type="match status" value="1"/>
</dbReference>
<proteinExistence type="predicted"/>
<dbReference type="KEGG" id="rgi:RGI145_07190"/>
<name>A0A1L7ADS8_9PROT</name>
<dbReference type="PANTHER" id="PTHR12126:SF11">
    <property type="entry name" value="NADH DEHYDROGENASE [UBIQUINONE] 1 ALPHA SUBCOMPLEX SUBUNIT 9, MITOCHONDRIAL"/>
    <property type="match status" value="1"/>
</dbReference>
<dbReference type="Proteomes" id="UP000185494">
    <property type="component" value="Chromosome 1"/>
</dbReference>
<protein>
    <submittedName>
        <fullName evidence="2">3-beta hydroxysteroid dehydrogenase</fullName>
    </submittedName>
    <submittedName>
        <fullName evidence="3">Complex I NDUFA9 subunit family protein</fullName>
    </submittedName>
</protein>
<dbReference type="Pfam" id="PF01370">
    <property type="entry name" value="Epimerase"/>
    <property type="match status" value="1"/>
</dbReference>
<reference evidence="3" key="3">
    <citation type="submission" date="2023-09" db="EMBL/GenBank/DDBJ databases">
        <authorList>
            <person name="Schober I."/>
            <person name="Bunk B."/>
        </authorList>
    </citation>
    <scope>NUCLEOTIDE SEQUENCE</scope>
    <source>
        <strain evidence="3">DSM 103800</strain>
    </source>
</reference>
<dbReference type="FunFam" id="3.40.50.720:FF:000702">
    <property type="entry name" value="NADH dehydrogenase (Ubiquinone)"/>
    <property type="match status" value="1"/>
</dbReference>
<keyword evidence="5" id="KW-1185">Reference proteome</keyword>
<dbReference type="AlphaFoldDB" id="A0A1L7ADS8"/>
<dbReference type="EMBL" id="JAVVDO010000010">
    <property type="protein sequence ID" value="MDT8331092.1"/>
    <property type="molecule type" value="Genomic_DNA"/>
</dbReference>
<reference evidence="2 4" key="1">
    <citation type="submission" date="2016-05" db="EMBL/GenBank/DDBJ databases">
        <title>Complete Genome and Methylome Analysis of Psychrotrophic Bacterial Isolates from Antarctic Lake Untersee.</title>
        <authorList>
            <person name="Fomenkov A."/>
            <person name="Akimov V.N."/>
            <person name="Vasilyeva L.V."/>
            <person name="Andersen D."/>
            <person name="Vincze T."/>
            <person name="Roberts R.J."/>
        </authorList>
    </citation>
    <scope>NUCLEOTIDE SEQUENCE [LARGE SCALE GENOMIC DNA]</scope>
    <source>
        <strain evidence="2 4">U14-5</strain>
    </source>
</reference>
<evidence type="ECO:0000313" key="2">
    <source>
        <dbReference type="EMBL" id="APT56913.1"/>
    </source>
</evidence>
<evidence type="ECO:0000313" key="5">
    <source>
        <dbReference type="Proteomes" id="UP001258945"/>
    </source>
</evidence>